<dbReference type="EMBL" id="MLGG01000057">
    <property type="protein sequence ID" value="KAK1450533.1"/>
    <property type="molecule type" value="Genomic_DNA"/>
</dbReference>
<comment type="caution">
    <text evidence="1">The sequence shown here is derived from an EMBL/GenBank/DDBJ whole genome shotgun (WGS) entry which is preliminary data.</text>
</comment>
<evidence type="ECO:0000313" key="1">
    <source>
        <dbReference type="EMBL" id="KAK1450533.1"/>
    </source>
</evidence>
<protein>
    <submittedName>
        <fullName evidence="1">Uncharacterized protein</fullName>
    </submittedName>
</protein>
<sequence>MANQCVRTYTATRLRFPSLYCSSTVKRCLPHLHLSHSKKGENERDPKRPLKIHPNLVSDRRSTTKSLQSIQITAAPYSVLRMCQ</sequence>
<accession>A0AAI9U524</accession>
<gene>
    <name evidence="1" type="ORF">CMEL01_07869</name>
</gene>
<name>A0AAI9U524_9PEZI</name>
<organism evidence="1 2">
    <name type="scientific">Colletotrichum melonis</name>
    <dbReference type="NCBI Taxonomy" id="1209925"/>
    <lineage>
        <taxon>Eukaryota</taxon>
        <taxon>Fungi</taxon>
        <taxon>Dikarya</taxon>
        <taxon>Ascomycota</taxon>
        <taxon>Pezizomycotina</taxon>
        <taxon>Sordariomycetes</taxon>
        <taxon>Hypocreomycetidae</taxon>
        <taxon>Glomerellales</taxon>
        <taxon>Glomerellaceae</taxon>
        <taxon>Colletotrichum</taxon>
        <taxon>Colletotrichum acutatum species complex</taxon>
    </lineage>
</organism>
<proteinExistence type="predicted"/>
<keyword evidence="2" id="KW-1185">Reference proteome</keyword>
<dbReference type="Proteomes" id="UP001239795">
    <property type="component" value="Unassembled WGS sequence"/>
</dbReference>
<evidence type="ECO:0000313" key="2">
    <source>
        <dbReference type="Proteomes" id="UP001239795"/>
    </source>
</evidence>
<dbReference type="AlphaFoldDB" id="A0AAI9U524"/>
<reference evidence="1 2" key="1">
    <citation type="submission" date="2016-10" db="EMBL/GenBank/DDBJ databases">
        <title>The genome sequence of Colletotrichum fioriniae PJ7.</title>
        <authorList>
            <person name="Baroncelli R."/>
        </authorList>
    </citation>
    <scope>NUCLEOTIDE SEQUENCE [LARGE SCALE GENOMIC DNA]</scope>
    <source>
        <strain evidence="1">Col 31</strain>
    </source>
</reference>